<dbReference type="PANTHER" id="PTHR21349:SF0">
    <property type="entry name" value="LARGE RIBOSOMAL SUBUNIT PROTEIN BL21M"/>
    <property type="match status" value="1"/>
</dbReference>
<keyword evidence="3 6" id="KW-0694">RNA-binding</keyword>
<sequence length="103" mass="11528">MAKIAVIKTGGKQYKVAEGQVLKIEKIDLEVGSSVKFDTLMVAEADGTTLELGKPSMGELVEAKITLHDRADKVHVMKYKNKTRYKRNVGHRQPFTKVEITKI</sequence>
<dbReference type="PANTHER" id="PTHR21349">
    <property type="entry name" value="50S RIBOSOMAL PROTEIN L21"/>
    <property type="match status" value="1"/>
</dbReference>
<comment type="function">
    <text evidence="6 7">This protein binds to 23S rRNA in the presence of protein L20.</text>
</comment>
<organism evidence="8 9">
    <name type="scientific">Candidatus Falkowbacteria bacterium GW2011_GWF2_39_8</name>
    <dbReference type="NCBI Taxonomy" id="1618642"/>
    <lineage>
        <taxon>Bacteria</taxon>
        <taxon>Candidatus Falkowiibacteriota</taxon>
    </lineage>
</organism>
<name>A0A0G0Q8A7_9BACT</name>
<dbReference type="GO" id="GO:0006412">
    <property type="term" value="P:translation"/>
    <property type="evidence" value="ECO:0007669"/>
    <property type="project" value="UniProtKB-UniRule"/>
</dbReference>
<dbReference type="EMBL" id="LBXO01000006">
    <property type="protein sequence ID" value="KKR33576.1"/>
    <property type="molecule type" value="Genomic_DNA"/>
</dbReference>
<evidence type="ECO:0000256" key="1">
    <source>
        <dbReference type="ARBA" id="ARBA00008563"/>
    </source>
</evidence>
<protein>
    <recommendedName>
        <fullName evidence="6">Large ribosomal subunit protein bL21</fullName>
    </recommendedName>
</protein>
<evidence type="ECO:0000256" key="5">
    <source>
        <dbReference type="ARBA" id="ARBA00023274"/>
    </source>
</evidence>
<dbReference type="GO" id="GO:1990904">
    <property type="term" value="C:ribonucleoprotein complex"/>
    <property type="evidence" value="ECO:0007669"/>
    <property type="project" value="UniProtKB-KW"/>
</dbReference>
<evidence type="ECO:0000256" key="7">
    <source>
        <dbReference type="RuleBase" id="RU000562"/>
    </source>
</evidence>
<reference evidence="8 9" key="1">
    <citation type="journal article" date="2015" name="Nature">
        <title>rRNA introns, odd ribosomes, and small enigmatic genomes across a large radiation of phyla.</title>
        <authorList>
            <person name="Brown C.T."/>
            <person name="Hug L.A."/>
            <person name="Thomas B.C."/>
            <person name="Sharon I."/>
            <person name="Castelle C.J."/>
            <person name="Singh A."/>
            <person name="Wilkins M.J."/>
            <person name="Williams K.H."/>
            <person name="Banfield J.F."/>
        </authorList>
    </citation>
    <scope>NUCLEOTIDE SEQUENCE [LARGE SCALE GENOMIC DNA]</scope>
</reference>
<evidence type="ECO:0000256" key="2">
    <source>
        <dbReference type="ARBA" id="ARBA00022730"/>
    </source>
</evidence>
<dbReference type="GO" id="GO:0005840">
    <property type="term" value="C:ribosome"/>
    <property type="evidence" value="ECO:0007669"/>
    <property type="project" value="UniProtKB-KW"/>
</dbReference>
<dbReference type="InterPro" id="IPR018258">
    <property type="entry name" value="Ribosomal_bL21_CS"/>
</dbReference>
<dbReference type="InterPro" id="IPR001787">
    <property type="entry name" value="Ribosomal_bL21"/>
</dbReference>
<dbReference type="NCBIfam" id="TIGR00061">
    <property type="entry name" value="L21"/>
    <property type="match status" value="1"/>
</dbReference>
<keyword evidence="2 6" id="KW-0699">rRNA-binding</keyword>
<dbReference type="PATRIC" id="fig|1618642.3.peg.207"/>
<proteinExistence type="inferred from homology"/>
<evidence type="ECO:0000313" key="8">
    <source>
        <dbReference type="EMBL" id="KKR33576.1"/>
    </source>
</evidence>
<evidence type="ECO:0000256" key="6">
    <source>
        <dbReference type="HAMAP-Rule" id="MF_01363"/>
    </source>
</evidence>
<dbReference type="AlphaFoldDB" id="A0A0G0Q8A7"/>
<evidence type="ECO:0000313" key="9">
    <source>
        <dbReference type="Proteomes" id="UP000034137"/>
    </source>
</evidence>
<keyword evidence="5 6" id="KW-0687">Ribonucleoprotein</keyword>
<evidence type="ECO:0000256" key="4">
    <source>
        <dbReference type="ARBA" id="ARBA00022980"/>
    </source>
</evidence>
<dbReference type="Proteomes" id="UP000034137">
    <property type="component" value="Unassembled WGS sequence"/>
</dbReference>
<comment type="subunit">
    <text evidence="6">Part of the 50S ribosomal subunit. Contacts protein L20.</text>
</comment>
<dbReference type="Pfam" id="PF00829">
    <property type="entry name" value="Ribosomal_L21p"/>
    <property type="match status" value="1"/>
</dbReference>
<dbReference type="GO" id="GO:0019843">
    <property type="term" value="F:rRNA binding"/>
    <property type="evidence" value="ECO:0007669"/>
    <property type="project" value="UniProtKB-UniRule"/>
</dbReference>
<dbReference type="InterPro" id="IPR036164">
    <property type="entry name" value="bL21-like_sf"/>
</dbReference>
<dbReference type="GO" id="GO:0005737">
    <property type="term" value="C:cytoplasm"/>
    <property type="evidence" value="ECO:0007669"/>
    <property type="project" value="UniProtKB-ARBA"/>
</dbReference>
<keyword evidence="4 6" id="KW-0689">Ribosomal protein</keyword>
<evidence type="ECO:0000256" key="3">
    <source>
        <dbReference type="ARBA" id="ARBA00022884"/>
    </source>
</evidence>
<dbReference type="GO" id="GO:0003735">
    <property type="term" value="F:structural constituent of ribosome"/>
    <property type="evidence" value="ECO:0007669"/>
    <property type="project" value="InterPro"/>
</dbReference>
<dbReference type="InterPro" id="IPR028909">
    <property type="entry name" value="bL21-like"/>
</dbReference>
<dbReference type="HAMAP" id="MF_01363">
    <property type="entry name" value="Ribosomal_bL21"/>
    <property type="match status" value="1"/>
</dbReference>
<comment type="caution">
    <text evidence="8">The sequence shown here is derived from an EMBL/GenBank/DDBJ whole genome shotgun (WGS) entry which is preliminary data.</text>
</comment>
<comment type="similarity">
    <text evidence="1 6 7">Belongs to the bacterial ribosomal protein bL21 family.</text>
</comment>
<accession>A0A0G0Q8A7</accession>
<dbReference type="SUPFAM" id="SSF141091">
    <property type="entry name" value="L21p-like"/>
    <property type="match status" value="1"/>
</dbReference>
<dbReference type="PROSITE" id="PS01169">
    <property type="entry name" value="RIBOSOMAL_L21"/>
    <property type="match status" value="1"/>
</dbReference>
<gene>
    <name evidence="6" type="primary">rplU</name>
    <name evidence="8" type="ORF">UT64_C0006G0024</name>
</gene>